<dbReference type="SUPFAM" id="SSF55729">
    <property type="entry name" value="Acyl-CoA N-acyltransferases (Nat)"/>
    <property type="match status" value="1"/>
</dbReference>
<dbReference type="Gene3D" id="3.40.630.30">
    <property type="match status" value="1"/>
</dbReference>
<proteinExistence type="predicted"/>
<accession>X1MNY0</accession>
<protein>
    <recommendedName>
        <fullName evidence="2">N-acetyltransferase domain-containing protein</fullName>
    </recommendedName>
</protein>
<dbReference type="GO" id="GO:0016755">
    <property type="term" value="F:aminoacyltransferase activity"/>
    <property type="evidence" value="ECO:0007669"/>
    <property type="project" value="InterPro"/>
</dbReference>
<dbReference type="PROSITE" id="PS51191">
    <property type="entry name" value="FEMABX"/>
    <property type="match status" value="1"/>
</dbReference>
<feature type="non-terminal residue" evidence="1">
    <location>
        <position position="1"/>
    </location>
</feature>
<dbReference type="GO" id="GO:0044038">
    <property type="term" value="P:cell wall macromolecule biosynthetic process"/>
    <property type="evidence" value="ECO:0007669"/>
    <property type="project" value="InterPro"/>
</dbReference>
<comment type="caution">
    <text evidence="1">The sequence shown here is derived from an EMBL/GenBank/DDBJ whole genome shotgun (WGS) entry which is preliminary data.</text>
</comment>
<dbReference type="InterPro" id="IPR003447">
    <property type="entry name" value="FEMABX"/>
</dbReference>
<evidence type="ECO:0008006" key="2">
    <source>
        <dbReference type="Google" id="ProtNLM"/>
    </source>
</evidence>
<dbReference type="EMBL" id="BARV01032254">
    <property type="protein sequence ID" value="GAI33013.1"/>
    <property type="molecule type" value="Genomic_DNA"/>
</dbReference>
<reference evidence="1" key="1">
    <citation type="journal article" date="2014" name="Front. Microbiol.">
        <title>High frequency of phylogenetically diverse reductive dehalogenase-homologous genes in deep subseafloor sedimentary metagenomes.</title>
        <authorList>
            <person name="Kawai M."/>
            <person name="Futagami T."/>
            <person name="Toyoda A."/>
            <person name="Takaki Y."/>
            <person name="Nishi S."/>
            <person name="Hori S."/>
            <person name="Arai W."/>
            <person name="Tsubouchi T."/>
            <person name="Morono Y."/>
            <person name="Uchiyama I."/>
            <person name="Ito T."/>
            <person name="Fujiyama A."/>
            <person name="Inagaki F."/>
            <person name="Takami H."/>
        </authorList>
    </citation>
    <scope>NUCLEOTIDE SEQUENCE</scope>
    <source>
        <strain evidence="1">Expedition CK06-06</strain>
    </source>
</reference>
<gene>
    <name evidence="1" type="ORF">S06H3_50891</name>
</gene>
<organism evidence="1">
    <name type="scientific">marine sediment metagenome</name>
    <dbReference type="NCBI Taxonomy" id="412755"/>
    <lineage>
        <taxon>unclassified sequences</taxon>
        <taxon>metagenomes</taxon>
        <taxon>ecological metagenomes</taxon>
    </lineage>
</organism>
<sequence>RGRFLFLPHGPVVKAQNEKRKAQSLEELVKKLKKIAKQEDCSFIRIAPIWQRNEENKKIFKDLGFRAAPFHTHPEITWELNLQKPEEELLILF</sequence>
<name>X1MNY0_9ZZZZ</name>
<dbReference type="AlphaFoldDB" id="X1MNY0"/>
<evidence type="ECO:0000313" key="1">
    <source>
        <dbReference type="EMBL" id="GAI33013.1"/>
    </source>
</evidence>
<dbReference type="InterPro" id="IPR016181">
    <property type="entry name" value="Acyl_CoA_acyltransferase"/>
</dbReference>